<dbReference type="Proteomes" id="UP000596379">
    <property type="component" value="Segment"/>
</dbReference>
<organism evidence="1 2">
    <name type="scientific">Klebsiella phage vB_KpP_FBKp27</name>
    <dbReference type="NCBI Taxonomy" id="2801837"/>
    <lineage>
        <taxon>Viruses</taxon>
        <taxon>Duplodnaviria</taxon>
        <taxon>Heunggongvirae</taxon>
        <taxon>Uroviricota</taxon>
        <taxon>Caudoviricetes</taxon>
        <taxon>Schitoviridae</taxon>
        <taxon>Efbeekayvirus</taxon>
        <taxon>Efbeekayvirus Fbkp27</taxon>
    </lineage>
</organism>
<evidence type="ECO:0000313" key="1">
    <source>
        <dbReference type="EMBL" id="QQV91678.1"/>
    </source>
</evidence>
<protein>
    <submittedName>
        <fullName evidence="1">Uncharacterized protein</fullName>
    </submittedName>
</protein>
<keyword evidence="2" id="KW-1185">Reference proteome</keyword>
<dbReference type="EMBL" id="MW394388">
    <property type="protein sequence ID" value="QQV91678.1"/>
    <property type="molecule type" value="Genomic_DNA"/>
</dbReference>
<gene>
    <name evidence="1" type="ORF">vBKpPFBKp27_032</name>
</gene>
<proteinExistence type="predicted"/>
<evidence type="ECO:0000313" key="2">
    <source>
        <dbReference type="Proteomes" id="UP000596379"/>
    </source>
</evidence>
<sequence>MQPHEQRVVDEQSELEGKLHKLSEFTKTSTFELLATEDKTLLRMQLEVMRTYSSILGLRITNFK</sequence>
<name>A0A7U0J4Z2_9CAUD</name>
<accession>A0A7U0J4Z2</accession>
<dbReference type="InterPro" id="IPR054052">
    <property type="entry name" value="Y16Q-like"/>
</dbReference>
<dbReference type="Pfam" id="PF21825">
    <property type="entry name" value="crAss001_48"/>
    <property type="match status" value="1"/>
</dbReference>
<reference evidence="1 2" key="1">
    <citation type="submission" date="2020-12" db="EMBL/GenBank/DDBJ databases">
        <title>Genomic characterization of four novel bacteriophages infecting Klebsiella pneumoniae.</title>
        <authorList>
            <person name="Estrada Bonilla B."/>
            <person name="Costa A.R."/>
            <person name="van Rossum T."/>
            <person name="Hagedoorn S."/>
            <person name="Wallinga H."/>
            <person name="Xiao M."/>
            <person name="Song W."/>
            <person name="Haas P.-J."/>
            <person name="Nobrega F.L."/>
            <person name="Brouns S.J.J."/>
        </authorList>
    </citation>
    <scope>NUCLEOTIDE SEQUENCE [LARGE SCALE GENOMIC DNA]</scope>
</reference>